<dbReference type="EnsemblPlants" id="OB04G17730.1">
    <property type="protein sequence ID" value="OB04G17730.1"/>
    <property type="gene ID" value="OB04G17730"/>
</dbReference>
<dbReference type="HOGENOM" id="CLU_2609868_0_0_1"/>
<name>J3LX98_ORYBR</name>
<accession>J3LX98</accession>
<organism evidence="1">
    <name type="scientific">Oryza brachyantha</name>
    <name type="common">malo sina</name>
    <dbReference type="NCBI Taxonomy" id="4533"/>
    <lineage>
        <taxon>Eukaryota</taxon>
        <taxon>Viridiplantae</taxon>
        <taxon>Streptophyta</taxon>
        <taxon>Embryophyta</taxon>
        <taxon>Tracheophyta</taxon>
        <taxon>Spermatophyta</taxon>
        <taxon>Magnoliopsida</taxon>
        <taxon>Liliopsida</taxon>
        <taxon>Poales</taxon>
        <taxon>Poaceae</taxon>
        <taxon>BOP clade</taxon>
        <taxon>Oryzoideae</taxon>
        <taxon>Oryzeae</taxon>
        <taxon>Oryzinae</taxon>
        <taxon>Oryza</taxon>
    </lineage>
</organism>
<keyword evidence="2" id="KW-1185">Reference proteome</keyword>
<protein>
    <submittedName>
        <fullName evidence="1">Uncharacterized protein</fullName>
    </submittedName>
</protein>
<reference evidence="1" key="1">
    <citation type="journal article" date="2013" name="Nat. Commun.">
        <title>Whole-genome sequencing of Oryza brachyantha reveals mechanisms underlying Oryza genome evolution.</title>
        <authorList>
            <person name="Chen J."/>
            <person name="Huang Q."/>
            <person name="Gao D."/>
            <person name="Wang J."/>
            <person name="Lang Y."/>
            <person name="Liu T."/>
            <person name="Li B."/>
            <person name="Bai Z."/>
            <person name="Luis Goicoechea J."/>
            <person name="Liang C."/>
            <person name="Chen C."/>
            <person name="Zhang W."/>
            <person name="Sun S."/>
            <person name="Liao Y."/>
            <person name="Zhang X."/>
            <person name="Yang L."/>
            <person name="Song C."/>
            <person name="Wang M."/>
            <person name="Shi J."/>
            <person name="Liu G."/>
            <person name="Liu J."/>
            <person name="Zhou H."/>
            <person name="Zhou W."/>
            <person name="Yu Q."/>
            <person name="An N."/>
            <person name="Chen Y."/>
            <person name="Cai Q."/>
            <person name="Wang B."/>
            <person name="Liu B."/>
            <person name="Min J."/>
            <person name="Huang Y."/>
            <person name="Wu H."/>
            <person name="Li Z."/>
            <person name="Zhang Y."/>
            <person name="Yin Y."/>
            <person name="Song W."/>
            <person name="Jiang J."/>
            <person name="Jackson S.A."/>
            <person name="Wing R.A."/>
            <person name="Wang J."/>
            <person name="Chen M."/>
        </authorList>
    </citation>
    <scope>NUCLEOTIDE SEQUENCE [LARGE SCALE GENOMIC DNA]</scope>
    <source>
        <strain evidence="1">cv. IRGC 101232</strain>
    </source>
</reference>
<sequence>MDKICVSINKPVAPHQISVVFFSSLLINIHQPHNICVVNCCDPVNLLHPLLMMFHHWCSCTSFQALSILINRLRIYSGQ</sequence>
<dbReference type="Gramene" id="OB04G17730.1">
    <property type="protein sequence ID" value="OB04G17730.1"/>
    <property type="gene ID" value="OB04G17730"/>
</dbReference>
<proteinExistence type="predicted"/>
<reference evidence="1" key="2">
    <citation type="submission" date="2013-04" db="UniProtKB">
        <authorList>
            <consortium name="EnsemblPlants"/>
        </authorList>
    </citation>
    <scope>IDENTIFICATION</scope>
</reference>
<evidence type="ECO:0000313" key="1">
    <source>
        <dbReference type="EnsemblPlants" id="OB04G17730.1"/>
    </source>
</evidence>
<evidence type="ECO:0000313" key="2">
    <source>
        <dbReference type="Proteomes" id="UP000006038"/>
    </source>
</evidence>
<dbReference type="Proteomes" id="UP000006038">
    <property type="component" value="Chromosome 4"/>
</dbReference>
<dbReference type="AlphaFoldDB" id="J3LX98"/>